<dbReference type="RefSeq" id="XP_035876036.1">
    <property type="nucleotide sequence ID" value="XM_036020143.1"/>
</dbReference>
<keyword evidence="2" id="KW-1185">Reference proteome</keyword>
<feature type="region of interest" description="Disordered" evidence="1">
    <location>
        <begin position="1"/>
        <end position="22"/>
    </location>
</feature>
<feature type="region of interest" description="Disordered" evidence="1">
    <location>
        <begin position="172"/>
        <end position="340"/>
    </location>
</feature>
<dbReference type="KEGG" id="pdic:118499400"/>
<dbReference type="AlphaFoldDB" id="A0A7E6DAP8"/>
<gene>
    <name evidence="3" type="primary">LOC118499400</name>
</gene>
<feature type="compositionally biased region" description="Basic and acidic residues" evidence="1">
    <location>
        <begin position="226"/>
        <end position="250"/>
    </location>
</feature>
<evidence type="ECO:0000313" key="2">
    <source>
        <dbReference type="Proteomes" id="UP000504628"/>
    </source>
</evidence>
<dbReference type="InParanoid" id="A0A7E6DAP8"/>
<dbReference type="Proteomes" id="UP000504628">
    <property type="component" value="Chromosome 3"/>
</dbReference>
<reference evidence="3" key="1">
    <citation type="submission" date="2025-08" db="UniProtKB">
        <authorList>
            <consortium name="RefSeq"/>
        </authorList>
    </citation>
    <scope>IDENTIFICATION</scope>
    <source>
        <tissue evidence="3">Muscle</tissue>
    </source>
</reference>
<sequence>MGSGQRPGSGQRERGALGASPALDVFGRERSTRAFARLGLSRVRVGFRPRASGAVRGAEAGPGVVPAAFCQVDPAEETPPRAWRVRVLTLRRLRQLRSLERDPSLLPLPPPPLLNAEPREGASRAGVCACVRPGDDRVHTAVGQAQEAAGKGLPQICTSQWGRKQVVRAQSVPGAGLTGRRSGVGGPRRNRTAACRQLVSPRKQVLSLSRGLRGTSGRPPDLQIRAPDRDAQGRRQDGSRRREGAVDEAHQQQNPPRTVVSWRGAVIEPEQGTELPSRRAEAPSRPSSWGPRILKHVGKAPPAPCRAPPRAPRQTGGVWTCTGAGGPQTLSPPSGGAQTCPEDTASLVAPGLLRGQWAEDVVARTLALWPPRDGSVGEEWAQPWGAWCPHSPAPSGGALCTSLGGCTQRCP</sequence>
<feature type="compositionally biased region" description="Pro residues" evidence="1">
    <location>
        <begin position="301"/>
        <end position="311"/>
    </location>
</feature>
<name>A0A7E6DAP8_9CHIR</name>
<protein>
    <submittedName>
        <fullName evidence="3">Uncharacterized protein LOC118499400</fullName>
    </submittedName>
</protein>
<organism evidence="2 3">
    <name type="scientific">Phyllostomus discolor</name>
    <name type="common">pale spear-nosed bat</name>
    <dbReference type="NCBI Taxonomy" id="89673"/>
    <lineage>
        <taxon>Eukaryota</taxon>
        <taxon>Metazoa</taxon>
        <taxon>Chordata</taxon>
        <taxon>Craniata</taxon>
        <taxon>Vertebrata</taxon>
        <taxon>Euteleostomi</taxon>
        <taxon>Mammalia</taxon>
        <taxon>Eutheria</taxon>
        <taxon>Laurasiatheria</taxon>
        <taxon>Chiroptera</taxon>
        <taxon>Yangochiroptera</taxon>
        <taxon>Phyllostomidae</taxon>
        <taxon>Phyllostominae</taxon>
        <taxon>Phyllostomus</taxon>
    </lineage>
</organism>
<evidence type="ECO:0000256" key="1">
    <source>
        <dbReference type="SAM" id="MobiDB-lite"/>
    </source>
</evidence>
<accession>A0A7E6DAP8</accession>
<dbReference type="OrthoDB" id="8118055at2759"/>
<evidence type="ECO:0000313" key="3">
    <source>
        <dbReference type="RefSeq" id="XP_035876036.1"/>
    </source>
</evidence>
<dbReference type="GeneID" id="118499400"/>
<proteinExistence type="predicted"/>